<evidence type="ECO:0000256" key="1">
    <source>
        <dbReference type="SAM" id="MobiDB-lite"/>
    </source>
</evidence>
<dbReference type="EMBL" id="PHWZ01000220">
    <property type="protein sequence ID" value="TEY57364.1"/>
    <property type="molecule type" value="Genomic_DNA"/>
</dbReference>
<reference evidence="2 3" key="1">
    <citation type="submission" date="2017-11" db="EMBL/GenBank/DDBJ databases">
        <title>Comparative genomics of Botrytis spp.</title>
        <authorList>
            <person name="Valero-Jimenez C.A."/>
            <person name="Tapia P."/>
            <person name="Veloso J."/>
            <person name="Silva-Moreno E."/>
            <person name="Staats M."/>
            <person name="Valdes J.H."/>
            <person name="Van Kan J.A.L."/>
        </authorList>
    </citation>
    <scope>NUCLEOTIDE SEQUENCE [LARGE SCALE GENOMIC DNA]</scope>
    <source>
        <strain evidence="2 3">MUCL2830</strain>
    </source>
</reference>
<evidence type="ECO:0000313" key="3">
    <source>
        <dbReference type="Proteomes" id="UP000297299"/>
    </source>
</evidence>
<proteinExistence type="predicted"/>
<evidence type="ECO:0000313" key="2">
    <source>
        <dbReference type="EMBL" id="TEY57364.1"/>
    </source>
</evidence>
<keyword evidence="3" id="KW-1185">Reference proteome</keyword>
<dbReference type="OrthoDB" id="3529151at2759"/>
<dbReference type="SUPFAM" id="SSF57997">
    <property type="entry name" value="Tropomyosin"/>
    <property type="match status" value="1"/>
</dbReference>
<dbReference type="Proteomes" id="UP000297299">
    <property type="component" value="Unassembled WGS sequence"/>
</dbReference>
<protein>
    <submittedName>
        <fullName evidence="2">Uncharacterized protein</fullName>
    </submittedName>
</protein>
<organism evidence="2 3">
    <name type="scientific">Botryotinia calthae</name>
    <dbReference type="NCBI Taxonomy" id="38488"/>
    <lineage>
        <taxon>Eukaryota</taxon>
        <taxon>Fungi</taxon>
        <taxon>Dikarya</taxon>
        <taxon>Ascomycota</taxon>
        <taxon>Pezizomycotina</taxon>
        <taxon>Leotiomycetes</taxon>
        <taxon>Helotiales</taxon>
        <taxon>Sclerotiniaceae</taxon>
        <taxon>Botryotinia</taxon>
    </lineage>
</organism>
<gene>
    <name evidence="2" type="ORF">BOTCAL_0220g00170</name>
</gene>
<dbReference type="AlphaFoldDB" id="A0A4Y8D0U2"/>
<sequence>MNIDVPGPKDGGSVQHGDPIHKAVELVGNMLEQIQIELEKIPSQGGKVPSQVDSIEEEKNESQKRYKHLQGNYKNISEELKAFGREMASTGDRSGQIQAELKLAQAKKDIEKLKAECENLRTKCNEYLVKAHQPPQDVQRLQTQLEELKNQNAELQRNKLKDMENDPDVWRRWFAKNHLDDSSGPMDHSQQKPRDKLLRSAFDVEPDSIERERYFGRAIFQFLCEEIFFQPLFGLDDEDEGGKMEAGLAAFEKKIREASADDIFKNLDYLDWRKLTYRCGKLIRKRDAETRIVAFASALEDFLKPLPKLNSGRMETRLLDICRRAFMFSQKLRAEPVENYKIYFPEPGDAVVVHEEGDPSTPEMEIWGKEGGHPTGDDETVAYTWFGGLYFTNHRENMWYPLVAAKVVVKGQGEGW</sequence>
<name>A0A4Y8D0U2_9HELO</name>
<accession>A0A4Y8D0U2</accession>
<comment type="caution">
    <text evidence="2">The sequence shown here is derived from an EMBL/GenBank/DDBJ whole genome shotgun (WGS) entry which is preliminary data.</text>
</comment>
<dbReference type="Gene3D" id="1.10.287.1490">
    <property type="match status" value="1"/>
</dbReference>
<feature type="region of interest" description="Disordered" evidence="1">
    <location>
        <begin position="42"/>
        <end position="63"/>
    </location>
</feature>